<protein>
    <submittedName>
        <fullName evidence="1">Uncharacterized protein</fullName>
    </submittedName>
</protein>
<evidence type="ECO:0000313" key="2">
    <source>
        <dbReference type="Proteomes" id="UP000076482"/>
    </source>
</evidence>
<accession>A0A164NAK4</accession>
<dbReference type="Proteomes" id="UP000076482">
    <property type="component" value="Unassembled WGS sequence"/>
</dbReference>
<proteinExistence type="predicted"/>
<dbReference type="EMBL" id="LJKE01000059">
    <property type="protein sequence ID" value="KZD62984.1"/>
    <property type="molecule type" value="Genomic_DNA"/>
</dbReference>
<dbReference type="AlphaFoldDB" id="A0A164NAK4"/>
<sequence>MSMGGDQLSEDTIVITVTFLLSECNFRETKIEYEGNA</sequence>
<reference evidence="1 2" key="1">
    <citation type="submission" date="2015-09" db="EMBL/GenBank/DDBJ databases">
        <title>Bacillus cereus food isolates.</title>
        <authorList>
            <person name="Boekhorst J."/>
        </authorList>
    </citation>
    <scope>NUCLEOTIDE SEQUENCE [LARGE SCALE GENOMIC DNA]</scope>
    <source>
        <strain evidence="1 2">B4088</strain>
    </source>
</reference>
<name>A0A164NAK4_BACCE</name>
<organism evidence="1 2">
    <name type="scientific">Bacillus cereus</name>
    <dbReference type="NCBI Taxonomy" id="1396"/>
    <lineage>
        <taxon>Bacteria</taxon>
        <taxon>Bacillati</taxon>
        <taxon>Bacillota</taxon>
        <taxon>Bacilli</taxon>
        <taxon>Bacillales</taxon>
        <taxon>Bacillaceae</taxon>
        <taxon>Bacillus</taxon>
        <taxon>Bacillus cereus group</taxon>
    </lineage>
</organism>
<comment type="caution">
    <text evidence="1">The sequence shown here is derived from an EMBL/GenBank/DDBJ whole genome shotgun (WGS) entry which is preliminary data.</text>
</comment>
<evidence type="ECO:0000313" key="1">
    <source>
        <dbReference type="EMBL" id="KZD62984.1"/>
    </source>
</evidence>
<dbReference type="PATRIC" id="fig|1396.535.peg.3407"/>
<gene>
    <name evidence="1" type="ORF">B4088_3444</name>
</gene>